<name>A0A2N3QM74_9BIFI</name>
<comment type="caution">
    <text evidence="1">The sequence shown here is derived from an EMBL/GenBank/DDBJ whole genome shotgun (WGS) entry which is preliminary data.</text>
</comment>
<sequence length="61" mass="6599">MTATSLAPYPGTICIGNIAPIRFFRVDTSLLSVTPWDIPRTGVNLRIFFGAMGAKSPAWNS</sequence>
<dbReference type="AlphaFoldDB" id="A0A2N3QM74"/>
<evidence type="ECO:0000313" key="2">
    <source>
        <dbReference type="Proteomes" id="UP000233727"/>
    </source>
</evidence>
<organism evidence="1 2">
    <name type="scientific">Bifidobacterium thermophilum</name>
    <dbReference type="NCBI Taxonomy" id="33905"/>
    <lineage>
        <taxon>Bacteria</taxon>
        <taxon>Bacillati</taxon>
        <taxon>Actinomycetota</taxon>
        <taxon>Actinomycetes</taxon>
        <taxon>Bifidobacteriales</taxon>
        <taxon>Bifidobacteriaceae</taxon>
        <taxon>Bifidobacterium</taxon>
    </lineage>
</organism>
<dbReference type="EMBL" id="PCGY01000011">
    <property type="protein sequence ID" value="PKU92734.1"/>
    <property type="molecule type" value="Genomic_DNA"/>
</dbReference>
<gene>
    <name evidence="1" type="ORF">CQR47_0583</name>
</gene>
<accession>A0A2N3QM74</accession>
<dbReference type="Proteomes" id="UP000233727">
    <property type="component" value="Unassembled WGS sequence"/>
</dbReference>
<protein>
    <submittedName>
        <fullName evidence="1">Uncharacterized protein</fullName>
    </submittedName>
</protein>
<proteinExistence type="predicted"/>
<reference evidence="1 2" key="1">
    <citation type="submission" date="2017-10" db="EMBL/GenBank/DDBJ databases">
        <title>Bifidobacterium genomics.</title>
        <authorList>
            <person name="Lugli G.A."/>
            <person name="Milani C."/>
            <person name="Mancabelli L."/>
        </authorList>
    </citation>
    <scope>NUCLEOTIDE SEQUENCE [LARGE SCALE GENOMIC DNA]</scope>
    <source>
        <strain evidence="1 2">1542B</strain>
    </source>
</reference>
<evidence type="ECO:0000313" key="1">
    <source>
        <dbReference type="EMBL" id="PKU92734.1"/>
    </source>
</evidence>